<reference evidence="1 2" key="1">
    <citation type="submission" date="2023-12" db="EMBL/GenBank/DDBJ databases">
        <title>Friends and Foes: Symbiotic and Algicidal bacterial influence on Karenia brevis blooms.</title>
        <authorList>
            <person name="Fei C."/>
            <person name="Mohamed A.R."/>
            <person name="Booker A."/>
            <person name="Arshad M."/>
            <person name="Klass S."/>
            <person name="Ahn S."/>
            <person name="Gilbert P.M."/>
            <person name="Heil C.A."/>
            <person name="Martinez J.M."/>
            <person name="Amin S.A."/>
        </authorList>
    </citation>
    <scope>NUCLEOTIDE SEQUENCE [LARGE SCALE GENOMIC DNA]</scope>
    <source>
        <strain evidence="1 2">CE15</strain>
    </source>
</reference>
<dbReference type="RefSeq" id="WP_336434724.1">
    <property type="nucleotide sequence ID" value="NZ_JBAWKS010000001.1"/>
</dbReference>
<protein>
    <recommendedName>
        <fullName evidence="3">Solute-binding protein family 3/N-terminal domain-containing protein</fullName>
    </recommendedName>
</protein>
<evidence type="ECO:0000313" key="1">
    <source>
        <dbReference type="EMBL" id="MEI4549011.1"/>
    </source>
</evidence>
<proteinExistence type="predicted"/>
<comment type="caution">
    <text evidence="1">The sequence shown here is derived from an EMBL/GenBank/DDBJ whole genome shotgun (WGS) entry which is preliminary data.</text>
</comment>
<organism evidence="1 2">
    <name type="scientific">Pseudoalteromonas spongiae</name>
    <dbReference type="NCBI Taxonomy" id="298657"/>
    <lineage>
        <taxon>Bacteria</taxon>
        <taxon>Pseudomonadati</taxon>
        <taxon>Pseudomonadota</taxon>
        <taxon>Gammaproteobacteria</taxon>
        <taxon>Alteromonadales</taxon>
        <taxon>Pseudoalteromonadaceae</taxon>
        <taxon>Pseudoalteromonas</taxon>
    </lineage>
</organism>
<dbReference type="EMBL" id="JBAWKS010000001">
    <property type="protein sequence ID" value="MEI4549011.1"/>
    <property type="molecule type" value="Genomic_DNA"/>
</dbReference>
<gene>
    <name evidence="1" type="ORF">WAE96_04685</name>
</gene>
<keyword evidence="2" id="KW-1185">Reference proteome</keyword>
<evidence type="ECO:0008006" key="3">
    <source>
        <dbReference type="Google" id="ProtNLM"/>
    </source>
</evidence>
<sequence>MWLQKVVILLIFVFSVQSTAKSTELIDVPVLIAEDVKLHLQRLSKQTDILTISDFSNLPQGRDLVDVILLNQALHLGKCQCRLVYFDNSVYGRNIELLKSGKYALSADTLWLSDITSHATTLRSSQAVIRNGEYDVGLYTSVNNERALKAQNKEDISRLTAISNRFWSADWQAINQLNPIKLAHIESFPNMKRLVKSEIADFTLLHFRINDDDLSFEQLTPIPNVKAVLWDSRHFAISTQFPNYQRIADALNKGLEQLHRENKITSAYLAVGINHPLTSDWKILNASDAPNYQIHSP</sequence>
<evidence type="ECO:0000313" key="2">
    <source>
        <dbReference type="Proteomes" id="UP001382455"/>
    </source>
</evidence>
<name>A0ABU8ES12_9GAMM</name>
<dbReference type="Proteomes" id="UP001382455">
    <property type="component" value="Unassembled WGS sequence"/>
</dbReference>
<accession>A0ABU8ES12</accession>